<evidence type="ECO:0000259" key="5">
    <source>
        <dbReference type="PROSITE" id="PS51554"/>
    </source>
</evidence>
<evidence type="ECO:0000259" key="4">
    <source>
        <dbReference type="PROSITE" id="PS51149"/>
    </source>
</evidence>
<dbReference type="InterPro" id="IPR051215">
    <property type="entry name" value="GRE"/>
</dbReference>
<dbReference type="PROSITE" id="PS51554">
    <property type="entry name" value="PFL"/>
    <property type="match status" value="1"/>
</dbReference>
<dbReference type="Gene3D" id="3.20.70.20">
    <property type="match status" value="1"/>
</dbReference>
<dbReference type="EMBL" id="BLVP01000008">
    <property type="protein sequence ID" value="GFM37372.1"/>
    <property type="molecule type" value="Genomic_DNA"/>
</dbReference>
<reference evidence="6 7" key="1">
    <citation type="submission" date="2020-05" db="EMBL/GenBank/DDBJ databases">
        <title>Draft genome sequence of Desulfovibrio psychrotolerans JS1T.</title>
        <authorList>
            <person name="Ueno A."/>
            <person name="Tamazawa S."/>
            <person name="Tamamura S."/>
            <person name="Murakami T."/>
            <person name="Kiyama T."/>
            <person name="Inomata H."/>
            <person name="Amano Y."/>
            <person name="Miyakawa K."/>
            <person name="Tamaki H."/>
            <person name="Naganuma T."/>
            <person name="Kaneko K."/>
        </authorList>
    </citation>
    <scope>NUCLEOTIDE SEQUENCE [LARGE SCALE GENOMIC DNA]</scope>
    <source>
        <strain evidence="6 7">JS1</strain>
    </source>
</reference>
<evidence type="ECO:0000256" key="1">
    <source>
        <dbReference type="ARBA" id="ARBA00022818"/>
    </source>
</evidence>
<keyword evidence="1 3" id="KW-0556">Organic radical</keyword>
<evidence type="ECO:0000313" key="7">
    <source>
        <dbReference type="Proteomes" id="UP000503820"/>
    </source>
</evidence>
<dbReference type="RefSeq" id="WP_174409974.1">
    <property type="nucleotide sequence ID" value="NZ_BLVP01000008.1"/>
</dbReference>
<dbReference type="InterPro" id="IPR019777">
    <property type="entry name" value="Form_AcTrfase_GR_CS"/>
</dbReference>
<dbReference type="PROSITE" id="PS00850">
    <property type="entry name" value="GLY_RADICAL_1"/>
    <property type="match status" value="1"/>
</dbReference>
<name>A0A7J0BW22_9BACT</name>
<accession>A0A7J0BW22</accession>
<dbReference type="Proteomes" id="UP000503820">
    <property type="component" value="Unassembled WGS sequence"/>
</dbReference>
<dbReference type="InterPro" id="IPR004184">
    <property type="entry name" value="PFL_dom"/>
</dbReference>
<dbReference type="AlphaFoldDB" id="A0A7J0BW22"/>
<feature type="modified residue" description="Glycine radical" evidence="3">
    <location>
        <position position="805"/>
    </location>
</feature>
<evidence type="ECO:0000313" key="6">
    <source>
        <dbReference type="EMBL" id="GFM37372.1"/>
    </source>
</evidence>
<dbReference type="CDD" id="cd01677">
    <property type="entry name" value="PFL2_DhaB_BssA"/>
    <property type="match status" value="1"/>
</dbReference>
<dbReference type="PANTHER" id="PTHR43641">
    <property type="entry name" value="FORMATE ACETYLTRANSFERASE 3-RELATED"/>
    <property type="match status" value="1"/>
</dbReference>
<evidence type="ECO:0000256" key="2">
    <source>
        <dbReference type="ARBA" id="ARBA00023239"/>
    </source>
</evidence>
<dbReference type="GO" id="GO:0005829">
    <property type="term" value="C:cytosol"/>
    <property type="evidence" value="ECO:0007669"/>
    <property type="project" value="TreeGrafter"/>
</dbReference>
<comment type="caution">
    <text evidence="6">The sequence shown here is derived from an EMBL/GenBank/DDBJ whole genome shotgun (WGS) entry which is preliminary data.</text>
</comment>
<feature type="domain" description="PFL" evidence="5">
    <location>
        <begin position="32"/>
        <end position="700"/>
    </location>
</feature>
<evidence type="ECO:0000256" key="3">
    <source>
        <dbReference type="PROSITE-ProRule" id="PRU00493"/>
    </source>
</evidence>
<proteinExistence type="predicted"/>
<keyword evidence="2" id="KW-0456">Lyase</keyword>
<protein>
    <submittedName>
        <fullName evidence="6">Glycyl radical enzyme</fullName>
    </submittedName>
</protein>
<dbReference type="SUPFAM" id="SSF51998">
    <property type="entry name" value="PFL-like glycyl radical enzymes"/>
    <property type="match status" value="1"/>
</dbReference>
<dbReference type="PROSITE" id="PS51149">
    <property type="entry name" value="GLY_RADICAL_2"/>
    <property type="match status" value="1"/>
</dbReference>
<feature type="domain" description="Glycine radical" evidence="4">
    <location>
        <begin position="707"/>
        <end position="830"/>
    </location>
</feature>
<gene>
    <name evidence="6" type="ORF">DSM19430T_20560</name>
</gene>
<dbReference type="Pfam" id="PF02901">
    <property type="entry name" value="PFL-like"/>
    <property type="match status" value="1"/>
</dbReference>
<sequence length="831" mass="94016">MTRITCACMSPQEQRLHDKIAGKEDKFRKTHSRVFKLLERFDGQKPRIDIERALYFTQSMKQTEGQPLVLRWAKALKHIAENMTVYVQEDQLILGRAGCDGRYGILYPELDGDFLDIAVRDLPTRKQSPATITPEDAKIVIEEIAPFWKGKTYHEALNAALPPEVHKLTYDDPQGLTSRFIVNETSSFRSSIQWVHDYEKILKRGFNGIRQEALDKLATLDPLSPVDSCEKKPFLEAVVIVCEAIVLWAKRHAVVAREAAAKEADPARKQELLLMADMAEHVPGNPARNFYEAVQSQWFTQMFSRIEQKTGTTISNGRMDQYFYPFYIKDIEAGVLTEDKAMELLECMWVGMAEFIDMYISPTGGAFNEGYAHWEAVTVGGQTPDGRDATNELTHLILKSKREFPLHYPDLAARIHSRSPEAYLWDVAETIKDGSGFPKLINDEEIVPLYVSKGATFEEALDYAVSGCTEARMPNRDTYTSGGAYINFAAAVEMVLRNGRMKKFGDEQLGMETGDPRNFATWDEFWNAYVQQHLLFLRTAFVQQYLINNIRARHFAQPMGSAMHDLCMKHCMDLHQTHIPEGINLGYFEFMGLGTVVDSLSAIKKLVFEDKKLTMDEILSAIDNDFEGCEDVHAMLRSAPCYGNNDEYADAIGRELDRISVEYGGKYSKELGIHNDLRYVPFTSHVPFGKVVSATPNGRKGFTPLSDGSSASHGADVNGPTAILLSNYNTKNMSKRDRAARMLNIKFTPKSLEGEQGTEKLVSFIRTFCDLKLWHVQFNVINRDTLIAAKKDPQKYRNLIVRIAGYSAYFVDLSPDLQNDLIARTEHEAIA</sequence>
<dbReference type="InterPro" id="IPR001150">
    <property type="entry name" value="Gly_radical"/>
</dbReference>
<dbReference type="GO" id="GO:0016829">
    <property type="term" value="F:lyase activity"/>
    <property type="evidence" value="ECO:0007669"/>
    <property type="project" value="UniProtKB-KW"/>
</dbReference>
<organism evidence="6 7">
    <name type="scientific">Desulfovibrio psychrotolerans</name>
    <dbReference type="NCBI Taxonomy" id="415242"/>
    <lineage>
        <taxon>Bacteria</taxon>
        <taxon>Pseudomonadati</taxon>
        <taxon>Thermodesulfobacteriota</taxon>
        <taxon>Desulfovibrionia</taxon>
        <taxon>Desulfovibrionales</taxon>
        <taxon>Desulfovibrionaceae</taxon>
        <taxon>Desulfovibrio</taxon>
    </lineage>
</organism>
<keyword evidence="7" id="KW-1185">Reference proteome</keyword>
<dbReference type="PANTHER" id="PTHR43641:SF2">
    <property type="entry name" value="DEHYDRATASE YBIW-RELATED"/>
    <property type="match status" value="1"/>
</dbReference>
<dbReference type="Pfam" id="PF01228">
    <property type="entry name" value="Gly_radical"/>
    <property type="match status" value="1"/>
</dbReference>